<feature type="region of interest" description="Disordered" evidence="1">
    <location>
        <begin position="1"/>
        <end position="37"/>
    </location>
</feature>
<evidence type="ECO:0000256" key="2">
    <source>
        <dbReference type="SAM" id="Phobius"/>
    </source>
</evidence>
<organism evidence="3 4">
    <name type="scientific">candidate division TA06 bacterium DG_24</name>
    <dbReference type="NCBI Taxonomy" id="1703770"/>
    <lineage>
        <taxon>Bacteria</taxon>
        <taxon>Bacteria division TA06</taxon>
    </lineage>
</organism>
<name>A0A0S7WU10_UNCT6</name>
<evidence type="ECO:0000256" key="1">
    <source>
        <dbReference type="SAM" id="MobiDB-lite"/>
    </source>
</evidence>
<proteinExistence type="predicted"/>
<keyword evidence="2" id="KW-0472">Membrane</keyword>
<reference evidence="3 4" key="1">
    <citation type="journal article" date="2015" name="Microbiome">
        <title>Genomic resolution of linkages in carbon, nitrogen, and sulfur cycling among widespread estuary sediment bacteria.</title>
        <authorList>
            <person name="Baker B.J."/>
            <person name="Lazar C.S."/>
            <person name="Teske A.P."/>
            <person name="Dick G.J."/>
        </authorList>
    </citation>
    <scope>NUCLEOTIDE SEQUENCE [LARGE SCALE GENOMIC DNA]</scope>
    <source>
        <strain evidence="3">DG_24</strain>
    </source>
</reference>
<feature type="compositionally biased region" description="Basic and acidic residues" evidence="1">
    <location>
        <begin position="16"/>
        <end position="28"/>
    </location>
</feature>
<keyword evidence="2" id="KW-0812">Transmembrane</keyword>
<feature type="transmembrane region" description="Helical" evidence="2">
    <location>
        <begin position="47"/>
        <end position="67"/>
    </location>
</feature>
<sequence length="660" mass="72530">MRGGSIGTGRSVAWRTGDERGGRIEGGRGKMGKNGSRNMRNMRLRRVEKCSSALLMLIALIGVVVLIPCSAGAEELTFLASVDRTRVGLDDLFTLTVSISGTDVGGIGEPALPSLEEFEILGRNSSTSTQFSFVNGRMSSSKTIDFIYTLRATEVGTHTIAPVELEFRGEAYRSDPMTIEVVEGSIAGGGGQRGTPPSRRQYGAPMTATDIGDNLLIRATVDRRRAYVGEQITIAYALAARVPLTNLRYAQIPSYSGFWAEELYNAEELKFEQQIIDGKRYDVALLKRIALFPSAVGEFTLDPLQMHCDVRIRTGDSFFDIWGRTETFTIESNPVTIRVDPLPSENVPPEFAGSVGQFMFTVTTDKDRAKVGEAVNLDVKVSGSGNIKTLRVPELPPLTGIEQYEPEVEETSREVGGVLQGAKTNRYVLVPKREGSLEIGAMRFAYFDPGAESYRLLTTDPIVLDVQPGEVLLSSRTDMRSGVAMVGADIRHIKPDLPHLSRQGEDLYRNGAFIALQFLPLIALALGIAFRRHQDRMSQDLAYARLRRAHRLAQRRLKRARALVASGDVEEFHGAVSKALLGYVSDRLNRSAAGLTSTQLVDELRDRSTPEGTVSRLIEILAECDYGRFAPSRPSSEEMEATIARAEEAIVMMERGIRRG</sequence>
<evidence type="ECO:0008006" key="5">
    <source>
        <dbReference type="Google" id="ProtNLM"/>
    </source>
</evidence>
<dbReference type="Pfam" id="PF13584">
    <property type="entry name" value="BatD"/>
    <property type="match status" value="2"/>
</dbReference>
<dbReference type="Proteomes" id="UP000052008">
    <property type="component" value="Unassembled WGS sequence"/>
</dbReference>
<dbReference type="STRING" id="1703770.AMJ39_03965"/>
<dbReference type="EMBL" id="LIZS01000015">
    <property type="protein sequence ID" value="KPJ53666.1"/>
    <property type="molecule type" value="Genomic_DNA"/>
</dbReference>
<evidence type="ECO:0000313" key="3">
    <source>
        <dbReference type="EMBL" id="KPJ53666.1"/>
    </source>
</evidence>
<gene>
    <name evidence="3" type="ORF">AMJ39_03965</name>
</gene>
<dbReference type="PANTHER" id="PTHR40940">
    <property type="entry name" value="PROTEIN BATD-RELATED"/>
    <property type="match status" value="1"/>
</dbReference>
<keyword evidence="2" id="KW-1133">Transmembrane helix</keyword>
<evidence type="ECO:0000313" key="4">
    <source>
        <dbReference type="Proteomes" id="UP000052008"/>
    </source>
</evidence>
<protein>
    <recommendedName>
        <fullName evidence="5">Protein BatD</fullName>
    </recommendedName>
</protein>
<comment type="caution">
    <text evidence="3">The sequence shown here is derived from an EMBL/GenBank/DDBJ whole genome shotgun (WGS) entry which is preliminary data.</text>
</comment>
<dbReference type="AlphaFoldDB" id="A0A0S7WU10"/>
<feature type="transmembrane region" description="Helical" evidence="2">
    <location>
        <begin position="511"/>
        <end position="530"/>
    </location>
</feature>
<dbReference type="PANTHER" id="PTHR40940:SF2">
    <property type="entry name" value="BATD"/>
    <property type="match status" value="1"/>
</dbReference>
<accession>A0A0S7WU10</accession>
<dbReference type="InterPro" id="IPR025738">
    <property type="entry name" value="BatD"/>
</dbReference>